<evidence type="ECO:0000313" key="2">
    <source>
        <dbReference type="Proteomes" id="UP000001292"/>
    </source>
</evidence>
<dbReference type="AlphaFoldDB" id="B4HFH5"/>
<dbReference type="EMBL" id="CH480815">
    <property type="protein sequence ID" value="EDW41206.1"/>
    <property type="molecule type" value="Genomic_DNA"/>
</dbReference>
<dbReference type="HOGENOM" id="CLU_3336118_0_0_1"/>
<dbReference type="STRING" id="7238.B4HFH5"/>
<keyword evidence="2" id="KW-1185">Reference proteome</keyword>
<reference evidence="1 2" key="1">
    <citation type="journal article" date="2007" name="Nature">
        <title>Evolution of genes and genomes on the Drosophila phylogeny.</title>
        <authorList>
            <consortium name="Drosophila 12 Genomes Consortium"/>
            <person name="Clark A.G."/>
            <person name="Eisen M.B."/>
            <person name="Smith D.R."/>
            <person name="Bergman C.M."/>
            <person name="Oliver B."/>
            <person name="Markow T.A."/>
            <person name="Kaufman T.C."/>
            <person name="Kellis M."/>
            <person name="Gelbart W."/>
            <person name="Iyer V.N."/>
            <person name="Pollard D.A."/>
            <person name="Sackton T.B."/>
            <person name="Larracuente A.M."/>
            <person name="Singh N.D."/>
            <person name="Abad J.P."/>
            <person name="Abt D.N."/>
            <person name="Adryan B."/>
            <person name="Aguade M."/>
            <person name="Akashi H."/>
            <person name="Anderson W.W."/>
            <person name="Aquadro C.F."/>
            <person name="Ardell D.H."/>
            <person name="Arguello R."/>
            <person name="Artieri C.G."/>
            <person name="Barbash D.A."/>
            <person name="Barker D."/>
            <person name="Barsanti P."/>
            <person name="Batterham P."/>
            <person name="Batzoglou S."/>
            <person name="Begun D."/>
            <person name="Bhutkar A."/>
            <person name="Blanco E."/>
            <person name="Bosak S.A."/>
            <person name="Bradley R.K."/>
            <person name="Brand A.D."/>
            <person name="Brent M.R."/>
            <person name="Brooks A.N."/>
            <person name="Brown R.H."/>
            <person name="Butlin R.K."/>
            <person name="Caggese C."/>
            <person name="Calvi B.R."/>
            <person name="Bernardo de Carvalho A."/>
            <person name="Caspi A."/>
            <person name="Castrezana S."/>
            <person name="Celniker S.E."/>
            <person name="Chang J.L."/>
            <person name="Chapple C."/>
            <person name="Chatterji S."/>
            <person name="Chinwalla A."/>
            <person name="Civetta A."/>
            <person name="Clifton S.W."/>
            <person name="Comeron J.M."/>
            <person name="Costello J.C."/>
            <person name="Coyne J.A."/>
            <person name="Daub J."/>
            <person name="David R.G."/>
            <person name="Delcher A.L."/>
            <person name="Delehaunty K."/>
            <person name="Do C.B."/>
            <person name="Ebling H."/>
            <person name="Edwards K."/>
            <person name="Eickbush T."/>
            <person name="Evans J.D."/>
            <person name="Filipski A."/>
            <person name="Findeiss S."/>
            <person name="Freyhult E."/>
            <person name="Fulton L."/>
            <person name="Fulton R."/>
            <person name="Garcia A.C."/>
            <person name="Gardiner A."/>
            <person name="Garfield D.A."/>
            <person name="Garvin B.E."/>
            <person name="Gibson G."/>
            <person name="Gilbert D."/>
            <person name="Gnerre S."/>
            <person name="Godfrey J."/>
            <person name="Good R."/>
            <person name="Gotea V."/>
            <person name="Gravely B."/>
            <person name="Greenberg A.J."/>
            <person name="Griffiths-Jones S."/>
            <person name="Gross S."/>
            <person name="Guigo R."/>
            <person name="Gustafson E.A."/>
            <person name="Haerty W."/>
            <person name="Hahn M.W."/>
            <person name="Halligan D.L."/>
            <person name="Halpern A.L."/>
            <person name="Halter G.M."/>
            <person name="Han M.V."/>
            <person name="Heger A."/>
            <person name="Hillier L."/>
            <person name="Hinrichs A.S."/>
            <person name="Holmes I."/>
            <person name="Hoskins R.A."/>
            <person name="Hubisz M.J."/>
            <person name="Hultmark D."/>
            <person name="Huntley M.A."/>
            <person name="Jaffe D.B."/>
            <person name="Jagadeeshan S."/>
            <person name="Jeck W.R."/>
            <person name="Johnson J."/>
            <person name="Jones C.D."/>
            <person name="Jordan W.C."/>
            <person name="Karpen G.H."/>
            <person name="Kataoka E."/>
            <person name="Keightley P.D."/>
            <person name="Kheradpour P."/>
            <person name="Kirkness E.F."/>
            <person name="Koerich L.B."/>
            <person name="Kristiansen K."/>
            <person name="Kudrna D."/>
            <person name="Kulathinal R.J."/>
            <person name="Kumar S."/>
            <person name="Kwok R."/>
            <person name="Lander E."/>
            <person name="Langley C.H."/>
            <person name="Lapoint R."/>
            <person name="Lazzaro B.P."/>
            <person name="Lee S.J."/>
            <person name="Levesque L."/>
            <person name="Li R."/>
            <person name="Lin C.F."/>
            <person name="Lin M.F."/>
            <person name="Lindblad-Toh K."/>
            <person name="Llopart A."/>
            <person name="Long M."/>
            <person name="Low L."/>
            <person name="Lozovsky E."/>
            <person name="Lu J."/>
            <person name="Luo M."/>
            <person name="Machado C.A."/>
            <person name="Makalowski W."/>
            <person name="Marzo M."/>
            <person name="Matsuda M."/>
            <person name="Matzkin L."/>
            <person name="McAllister B."/>
            <person name="McBride C.S."/>
            <person name="McKernan B."/>
            <person name="McKernan K."/>
            <person name="Mendez-Lago M."/>
            <person name="Minx P."/>
            <person name="Mollenhauer M.U."/>
            <person name="Montooth K."/>
            <person name="Mount S.M."/>
            <person name="Mu X."/>
            <person name="Myers E."/>
            <person name="Negre B."/>
            <person name="Newfeld S."/>
            <person name="Nielsen R."/>
            <person name="Noor M.A."/>
            <person name="O'Grady P."/>
            <person name="Pachter L."/>
            <person name="Papaceit M."/>
            <person name="Parisi M.J."/>
            <person name="Parisi M."/>
            <person name="Parts L."/>
            <person name="Pedersen J.S."/>
            <person name="Pesole G."/>
            <person name="Phillippy A.M."/>
            <person name="Ponting C.P."/>
            <person name="Pop M."/>
            <person name="Porcelli D."/>
            <person name="Powell J.R."/>
            <person name="Prohaska S."/>
            <person name="Pruitt K."/>
            <person name="Puig M."/>
            <person name="Quesneville H."/>
            <person name="Ram K.R."/>
            <person name="Rand D."/>
            <person name="Rasmussen M.D."/>
            <person name="Reed L.K."/>
            <person name="Reenan R."/>
            <person name="Reily A."/>
            <person name="Remington K.A."/>
            <person name="Rieger T.T."/>
            <person name="Ritchie M.G."/>
            <person name="Robin C."/>
            <person name="Rogers Y.H."/>
            <person name="Rohde C."/>
            <person name="Rozas J."/>
            <person name="Rubenfield M.J."/>
            <person name="Ruiz A."/>
            <person name="Russo S."/>
            <person name="Salzberg S.L."/>
            <person name="Sanchez-Gracia A."/>
            <person name="Saranga D.J."/>
            <person name="Sato H."/>
            <person name="Schaeffer S.W."/>
            <person name="Schatz M.C."/>
            <person name="Schlenke T."/>
            <person name="Schwartz R."/>
            <person name="Segarra C."/>
            <person name="Singh R.S."/>
            <person name="Sirot L."/>
            <person name="Sirota M."/>
            <person name="Sisneros N.B."/>
            <person name="Smith C.D."/>
            <person name="Smith T.F."/>
            <person name="Spieth J."/>
            <person name="Stage D.E."/>
            <person name="Stark A."/>
            <person name="Stephan W."/>
            <person name="Strausberg R.L."/>
            <person name="Strempel S."/>
            <person name="Sturgill D."/>
            <person name="Sutton G."/>
            <person name="Sutton G.G."/>
            <person name="Tao W."/>
            <person name="Teichmann S."/>
            <person name="Tobari Y.N."/>
            <person name="Tomimura Y."/>
            <person name="Tsolas J.M."/>
            <person name="Valente V.L."/>
            <person name="Venter E."/>
            <person name="Venter J.C."/>
            <person name="Vicario S."/>
            <person name="Vieira F.G."/>
            <person name="Vilella A.J."/>
            <person name="Villasante A."/>
            <person name="Walenz B."/>
            <person name="Wang J."/>
            <person name="Wasserman M."/>
            <person name="Watts T."/>
            <person name="Wilson D."/>
            <person name="Wilson R.K."/>
            <person name="Wing R.A."/>
            <person name="Wolfner M.F."/>
            <person name="Wong A."/>
            <person name="Wong G.K."/>
            <person name="Wu C.I."/>
            <person name="Wu G."/>
            <person name="Yamamoto D."/>
            <person name="Yang H.P."/>
            <person name="Yang S.P."/>
            <person name="Yorke J.A."/>
            <person name="Yoshida K."/>
            <person name="Zdobnov E."/>
            <person name="Zhang P."/>
            <person name="Zhang Y."/>
            <person name="Zimin A.V."/>
            <person name="Baldwin J."/>
            <person name="Abdouelleil A."/>
            <person name="Abdulkadir J."/>
            <person name="Abebe A."/>
            <person name="Abera B."/>
            <person name="Abreu J."/>
            <person name="Acer S.C."/>
            <person name="Aftuck L."/>
            <person name="Alexander A."/>
            <person name="An P."/>
            <person name="Anderson E."/>
            <person name="Anderson S."/>
            <person name="Arachi H."/>
            <person name="Azer M."/>
            <person name="Bachantsang P."/>
            <person name="Barry A."/>
            <person name="Bayul T."/>
            <person name="Berlin A."/>
            <person name="Bessette D."/>
            <person name="Bloom T."/>
            <person name="Blye J."/>
            <person name="Boguslavskiy L."/>
            <person name="Bonnet C."/>
            <person name="Boukhgalter B."/>
            <person name="Bourzgui I."/>
            <person name="Brown A."/>
            <person name="Cahill P."/>
            <person name="Channer S."/>
            <person name="Cheshatsang Y."/>
            <person name="Chuda L."/>
            <person name="Citroen M."/>
            <person name="Collymore A."/>
            <person name="Cooke P."/>
            <person name="Costello M."/>
            <person name="D'Aco K."/>
            <person name="Daza R."/>
            <person name="De Haan G."/>
            <person name="DeGray S."/>
            <person name="DeMaso C."/>
            <person name="Dhargay N."/>
            <person name="Dooley K."/>
            <person name="Dooley E."/>
            <person name="Doricent M."/>
            <person name="Dorje P."/>
            <person name="Dorjee K."/>
            <person name="Dupes A."/>
            <person name="Elong R."/>
            <person name="Falk J."/>
            <person name="Farina A."/>
            <person name="Faro S."/>
            <person name="Ferguson D."/>
            <person name="Fisher S."/>
            <person name="Foley C.D."/>
            <person name="Franke A."/>
            <person name="Friedrich D."/>
            <person name="Gadbois L."/>
            <person name="Gearin G."/>
            <person name="Gearin C.R."/>
            <person name="Giannoukos G."/>
            <person name="Goode T."/>
            <person name="Graham J."/>
            <person name="Grandbois E."/>
            <person name="Grewal S."/>
            <person name="Gyaltsen K."/>
            <person name="Hafez N."/>
            <person name="Hagos B."/>
            <person name="Hall J."/>
            <person name="Henson C."/>
            <person name="Hollinger A."/>
            <person name="Honan T."/>
            <person name="Huard M.D."/>
            <person name="Hughes L."/>
            <person name="Hurhula B."/>
            <person name="Husby M.E."/>
            <person name="Kamat A."/>
            <person name="Kanga B."/>
            <person name="Kashin S."/>
            <person name="Khazanovich D."/>
            <person name="Kisner P."/>
            <person name="Lance K."/>
            <person name="Lara M."/>
            <person name="Lee W."/>
            <person name="Lennon N."/>
            <person name="Letendre F."/>
            <person name="LeVine R."/>
            <person name="Lipovsky A."/>
            <person name="Liu X."/>
            <person name="Liu J."/>
            <person name="Liu S."/>
            <person name="Lokyitsang T."/>
            <person name="Lokyitsang Y."/>
            <person name="Lubonja R."/>
            <person name="Lui A."/>
            <person name="MacDonald P."/>
            <person name="Magnisalis V."/>
            <person name="Maru K."/>
            <person name="Matthews C."/>
            <person name="McCusker W."/>
            <person name="McDonough S."/>
            <person name="Mehta T."/>
            <person name="Meldrim J."/>
            <person name="Meneus L."/>
            <person name="Mihai O."/>
            <person name="Mihalev A."/>
            <person name="Mihova T."/>
            <person name="Mittelman R."/>
            <person name="Mlenga V."/>
            <person name="Montmayeur A."/>
            <person name="Mulrain L."/>
            <person name="Navidi A."/>
            <person name="Naylor J."/>
            <person name="Negash T."/>
            <person name="Nguyen T."/>
            <person name="Nguyen N."/>
            <person name="Nicol R."/>
            <person name="Norbu C."/>
            <person name="Norbu N."/>
            <person name="Novod N."/>
            <person name="O'Neill B."/>
            <person name="Osman S."/>
            <person name="Markiewicz E."/>
            <person name="Oyono O.L."/>
            <person name="Patti C."/>
            <person name="Phunkhang P."/>
            <person name="Pierre F."/>
            <person name="Priest M."/>
            <person name="Raghuraman S."/>
            <person name="Rege F."/>
            <person name="Reyes R."/>
            <person name="Rise C."/>
            <person name="Rogov P."/>
            <person name="Ross K."/>
            <person name="Ryan E."/>
            <person name="Settipalli S."/>
            <person name="Shea T."/>
            <person name="Sherpa N."/>
            <person name="Shi L."/>
            <person name="Shih D."/>
            <person name="Sparrow T."/>
            <person name="Spaulding J."/>
            <person name="Stalker J."/>
            <person name="Stange-Thomann N."/>
            <person name="Stavropoulos S."/>
            <person name="Stone C."/>
            <person name="Strader C."/>
            <person name="Tesfaye S."/>
            <person name="Thomson T."/>
            <person name="Thoulutsang Y."/>
            <person name="Thoulutsang D."/>
            <person name="Topham K."/>
            <person name="Topping I."/>
            <person name="Tsamla T."/>
            <person name="Vassiliev H."/>
            <person name="Vo A."/>
            <person name="Wangchuk T."/>
            <person name="Wangdi T."/>
            <person name="Weiand M."/>
            <person name="Wilkinson J."/>
            <person name="Wilson A."/>
            <person name="Yadav S."/>
            <person name="Young G."/>
            <person name="Yu Q."/>
            <person name="Zembek L."/>
            <person name="Zhong D."/>
            <person name="Zimmer A."/>
            <person name="Zwirko Z."/>
            <person name="Jaffe D.B."/>
            <person name="Alvarez P."/>
            <person name="Brockman W."/>
            <person name="Butler J."/>
            <person name="Chin C."/>
            <person name="Gnerre S."/>
            <person name="Grabherr M."/>
            <person name="Kleber M."/>
            <person name="Mauceli E."/>
            <person name="MacCallum I."/>
        </authorList>
    </citation>
    <scope>NUCLEOTIDE SEQUENCE [LARGE SCALE GENOMIC DNA]</scope>
    <source>
        <strain evidence="2">Rob3c / Tucson 14021-0248.25</strain>
    </source>
</reference>
<sequence>MAFFKMREYSGHLYGLGTSFIVNGTNFHESNGETNSAS</sequence>
<name>B4HFH5_DROSE</name>
<dbReference type="Proteomes" id="UP000001292">
    <property type="component" value="Unassembled WGS sequence"/>
</dbReference>
<gene>
    <name evidence="1" type="primary">Dsec\GM24684</name>
    <name evidence="1" type="ORF">Dsec_GM24684</name>
</gene>
<evidence type="ECO:0000313" key="1">
    <source>
        <dbReference type="EMBL" id="EDW41206.1"/>
    </source>
</evidence>
<accession>B4HFH5</accession>
<organism evidence="2">
    <name type="scientific">Drosophila sechellia</name>
    <name type="common">Fruit fly</name>
    <dbReference type="NCBI Taxonomy" id="7238"/>
    <lineage>
        <taxon>Eukaryota</taxon>
        <taxon>Metazoa</taxon>
        <taxon>Ecdysozoa</taxon>
        <taxon>Arthropoda</taxon>
        <taxon>Hexapoda</taxon>
        <taxon>Insecta</taxon>
        <taxon>Pterygota</taxon>
        <taxon>Neoptera</taxon>
        <taxon>Endopterygota</taxon>
        <taxon>Diptera</taxon>
        <taxon>Brachycera</taxon>
        <taxon>Muscomorpha</taxon>
        <taxon>Ephydroidea</taxon>
        <taxon>Drosophilidae</taxon>
        <taxon>Drosophila</taxon>
        <taxon>Sophophora</taxon>
    </lineage>
</organism>
<proteinExistence type="predicted"/>
<protein>
    <submittedName>
        <fullName evidence="1">GM24684</fullName>
    </submittedName>
</protein>